<dbReference type="Proteomes" id="UP001209229">
    <property type="component" value="Unassembled WGS sequence"/>
</dbReference>
<feature type="chain" id="PRO_5041927503" evidence="1">
    <location>
        <begin position="24"/>
        <end position="885"/>
    </location>
</feature>
<dbReference type="Pfam" id="PF01841">
    <property type="entry name" value="Transglut_core"/>
    <property type="match status" value="1"/>
</dbReference>
<dbReference type="PROSITE" id="PS51257">
    <property type="entry name" value="PROKAR_LIPOPROTEIN"/>
    <property type="match status" value="1"/>
</dbReference>
<dbReference type="SMART" id="SM00460">
    <property type="entry name" value="TGc"/>
    <property type="match status" value="1"/>
</dbReference>
<dbReference type="Gene3D" id="3.10.620.30">
    <property type="match status" value="1"/>
</dbReference>
<feature type="signal peptide" evidence="1">
    <location>
        <begin position="1"/>
        <end position="23"/>
    </location>
</feature>
<dbReference type="InterPro" id="IPR038765">
    <property type="entry name" value="Papain-like_cys_pep_sf"/>
</dbReference>
<sequence>MSNKSLFILLSLFAYLLMGCSNHHLEHDANKRTEINKQFLKQKELAKNRADELFAVFNRNINDVEKEALEFLYAYMPLSDLANYDQDFFLTQVRYALKTRTEFSWGKTVPDDLFLHFVLPYRINNEDMDSARVVFFKELKDRVKGMSMYDAALEVNHWCHEKVSYHPADIRTSGPLSTVRTALGRCGEESTFTVTALRAVGIPARQIYTPRWAHSDDNHAWVEVWADGEWYFLGACEPDPELDMGWFAGPATRAMLLHSRVFGDYTTTDDVVARTSKYTELNVIPDYAPTKRLYVKVKDPEGNAVQDANVEFQLYNYAEFYPLAKLNTNEDGVCSLLTGLGDLMIWAVKDDKIAFQKVTVANQDTFVVVINNYDAVIKSDEFALVPPVVGKIAEATDKGVQENVRRLHEEDSIRSAYESTFIDSLSVLKIAKEQDINNEKLQKIFKNSRGNWQVIKEFVNKYSSENKDRVVSLLSVIADKDRRDVRYQVLVDHFLNSDDSNSANIQEFNKYILNPRIKNELLTPYKEPFQSYFGKDFIQNTRADITVLLNWITDSITLVTDESTSRNPMFPVGVLELRVADKTSRDVFLVAALRSFGIPSRFDGARDVPQVLKKGVWNDLSFETLKVQQNPQGELVLDWVPQQKGQPQPNYYLQFTIEKFDGRRFNTLDYEYGKMFDSYPATLNVDAGKYLMVTGRRESNGTVWVKRTYFEVKEGETTHVPILFANPVEDSKTHNVVVDLKQQFQDLKTGKDISLLSLDQGEGCVVVWIDPDREPTKHLVNDLIRLKESYETWNGKIVLIVEPGKLTSGFKLENYKELPDNTIFLKDTKGVLSPFLDSVHKTNFEEYPMAFVITKKGVLVYDSSGYKIGAGDEILSKLNTYCRIH</sequence>
<reference evidence="3" key="1">
    <citation type="submission" date="2022-10" db="EMBL/GenBank/DDBJ databases">
        <authorList>
            <person name="Yu W.X."/>
        </authorList>
    </citation>
    <scope>NUCLEOTIDE SEQUENCE</scope>
    <source>
        <strain evidence="3">AAT</strain>
    </source>
</reference>
<keyword evidence="4" id="KW-1185">Reference proteome</keyword>
<evidence type="ECO:0000313" key="4">
    <source>
        <dbReference type="Proteomes" id="UP001209229"/>
    </source>
</evidence>
<evidence type="ECO:0000259" key="2">
    <source>
        <dbReference type="SMART" id="SM00460"/>
    </source>
</evidence>
<dbReference type="InterPro" id="IPR002931">
    <property type="entry name" value="Transglutaminase-like"/>
</dbReference>
<dbReference type="EMBL" id="JAPDPJ010000070">
    <property type="protein sequence ID" value="MCW3788891.1"/>
    <property type="molecule type" value="Genomic_DNA"/>
</dbReference>
<name>A0AAE3M7W1_9BACT</name>
<proteinExistence type="predicted"/>
<dbReference type="Gene3D" id="2.60.40.1120">
    <property type="entry name" value="Carboxypeptidase-like, regulatory domain"/>
    <property type="match status" value="1"/>
</dbReference>
<evidence type="ECO:0000313" key="3">
    <source>
        <dbReference type="EMBL" id="MCW3788891.1"/>
    </source>
</evidence>
<dbReference type="PANTHER" id="PTHR35532:SF5">
    <property type="entry name" value="CARBOHYDRATE-BINDING DOMAIN-CONTAINING PROTEIN"/>
    <property type="match status" value="1"/>
</dbReference>
<dbReference type="SUPFAM" id="SSF54001">
    <property type="entry name" value="Cysteine proteinases"/>
    <property type="match status" value="1"/>
</dbReference>
<feature type="domain" description="Transglutaminase-like" evidence="2">
    <location>
        <begin position="178"/>
        <end position="237"/>
    </location>
</feature>
<comment type="caution">
    <text evidence="3">The sequence shown here is derived from an EMBL/GenBank/DDBJ whole genome shotgun (WGS) entry which is preliminary data.</text>
</comment>
<dbReference type="AlphaFoldDB" id="A0AAE3M7W1"/>
<dbReference type="RefSeq" id="WP_301192447.1">
    <property type="nucleotide sequence ID" value="NZ_JAPDPJ010000070.1"/>
</dbReference>
<dbReference type="PANTHER" id="PTHR35532">
    <property type="entry name" value="SIMILAR TO POLYHYDROXYALKANOATE DEPOLYMERASE"/>
    <property type="match status" value="1"/>
</dbReference>
<evidence type="ECO:0000256" key="1">
    <source>
        <dbReference type="SAM" id="SignalP"/>
    </source>
</evidence>
<protein>
    <submittedName>
        <fullName evidence="3">Transglutaminase-like domain-containing protein</fullName>
    </submittedName>
</protein>
<keyword evidence="1" id="KW-0732">Signal</keyword>
<gene>
    <name evidence="3" type="ORF">OM075_20650</name>
</gene>
<organism evidence="3 4">
    <name type="scientific">Plebeiibacterium sediminum</name>
    <dbReference type="NCBI Taxonomy" id="2992112"/>
    <lineage>
        <taxon>Bacteria</taxon>
        <taxon>Pseudomonadati</taxon>
        <taxon>Bacteroidota</taxon>
        <taxon>Bacteroidia</taxon>
        <taxon>Marinilabiliales</taxon>
        <taxon>Marinilabiliaceae</taxon>
        <taxon>Plebeiibacterium</taxon>
    </lineage>
</organism>
<accession>A0AAE3M7W1</accession>